<evidence type="ECO:0000313" key="2">
    <source>
        <dbReference type="EMBL" id="TDN64423.1"/>
    </source>
</evidence>
<proteinExistence type="predicted"/>
<dbReference type="InterPro" id="IPR041687">
    <property type="entry name" value="HTH_46"/>
</dbReference>
<keyword evidence="3" id="KW-1185">Reference proteome</keyword>
<evidence type="ECO:0000313" key="3">
    <source>
        <dbReference type="Proteomes" id="UP000295530"/>
    </source>
</evidence>
<dbReference type="OrthoDB" id="6442353at2"/>
<gene>
    <name evidence="2" type="ORF">EC847_101350</name>
</gene>
<reference evidence="2 3" key="1">
    <citation type="submission" date="2019-03" db="EMBL/GenBank/DDBJ databases">
        <title>Genomic analyses of the natural microbiome of Caenorhabditis elegans.</title>
        <authorList>
            <person name="Samuel B."/>
        </authorList>
    </citation>
    <scope>NUCLEOTIDE SEQUENCE [LARGE SCALE GENOMIC DNA]</scope>
    <source>
        <strain evidence="2 3">BIGb0156</strain>
    </source>
</reference>
<organism evidence="2 3">
    <name type="scientific">Scandinavium goeteborgense</name>
    <dbReference type="NCBI Taxonomy" id="1851514"/>
    <lineage>
        <taxon>Bacteria</taxon>
        <taxon>Pseudomonadati</taxon>
        <taxon>Pseudomonadota</taxon>
        <taxon>Gammaproteobacteria</taxon>
        <taxon>Enterobacterales</taxon>
        <taxon>Enterobacteriaceae</taxon>
        <taxon>Scandinavium</taxon>
    </lineage>
</organism>
<dbReference type="RefSeq" id="WP_133459982.1">
    <property type="nucleotide sequence ID" value="NZ_SNVX01000001.1"/>
</dbReference>
<dbReference type="Pfam" id="PF15977">
    <property type="entry name" value="HTH_46"/>
    <property type="match status" value="1"/>
</dbReference>
<name>A0A4R6EX92_SCAGO</name>
<feature type="domain" description="IprA winged helix-turn-helix" evidence="1">
    <location>
        <begin position="144"/>
        <end position="210"/>
    </location>
</feature>
<dbReference type="EMBL" id="SNVX01000001">
    <property type="protein sequence ID" value="TDN64423.1"/>
    <property type="molecule type" value="Genomic_DNA"/>
</dbReference>
<dbReference type="Proteomes" id="UP000295530">
    <property type="component" value="Unassembled WGS sequence"/>
</dbReference>
<dbReference type="AlphaFoldDB" id="A0A4R6EX92"/>
<comment type="caution">
    <text evidence="2">The sequence shown here is derived from an EMBL/GenBank/DDBJ whole genome shotgun (WGS) entry which is preliminary data.</text>
</comment>
<evidence type="ECO:0000259" key="1">
    <source>
        <dbReference type="Pfam" id="PF15977"/>
    </source>
</evidence>
<protein>
    <submittedName>
        <fullName evidence="2">Winged helix-turn-helix DNA binding protein</fullName>
    </submittedName>
</protein>
<sequence>MYDLSKVTERTTALAAVEEILTSIKPLVQIKQGRIGQRFYLEQNGQRVCLLLYSGTCVAKRIADSLVLSTIRTPSIVGLHDIFLVKSDMHLLARGDVEYGMLLVDDFFRHVESKKLWKNVCLMLMLSATRFCEYQRETVGISNYELICNFLTSLSMESFEVRATTTALEYIQERSLLSRSGIMKTLSSLKMGGYIDIKNGLLIKINSLPKKF</sequence>
<accession>A0A4R6EX92</accession>